<accession>A0A1F5VHU3</accession>
<keyword evidence="1" id="KW-0819">tRNA processing</keyword>
<dbReference type="Pfam" id="PF00825">
    <property type="entry name" value="Ribonuclease_P"/>
    <property type="match status" value="1"/>
</dbReference>
<dbReference type="GO" id="GO:0008033">
    <property type="term" value="P:tRNA processing"/>
    <property type="evidence" value="ECO:0007669"/>
    <property type="project" value="UniProtKB-KW"/>
</dbReference>
<dbReference type="AlphaFoldDB" id="A0A1F5VHU3"/>
<organism evidence="6 7">
    <name type="scientific">Candidatus Giovannonibacteria bacterium RIFCSPHIGHO2_01_FULL_45_23</name>
    <dbReference type="NCBI Taxonomy" id="1798325"/>
    <lineage>
        <taxon>Bacteria</taxon>
        <taxon>Candidatus Giovannoniibacteriota</taxon>
    </lineage>
</organism>
<dbReference type="InterPro" id="IPR020568">
    <property type="entry name" value="Ribosomal_Su5_D2-typ_SF"/>
</dbReference>
<gene>
    <name evidence="6" type="ORF">A2834_02990</name>
</gene>
<dbReference type="GO" id="GO:0000049">
    <property type="term" value="F:tRNA binding"/>
    <property type="evidence" value="ECO:0007669"/>
    <property type="project" value="InterPro"/>
</dbReference>
<evidence type="ECO:0000313" key="6">
    <source>
        <dbReference type="EMBL" id="OGF62995.1"/>
    </source>
</evidence>
<evidence type="ECO:0000256" key="3">
    <source>
        <dbReference type="ARBA" id="ARBA00022759"/>
    </source>
</evidence>
<evidence type="ECO:0000256" key="1">
    <source>
        <dbReference type="ARBA" id="ARBA00022694"/>
    </source>
</evidence>
<dbReference type="SUPFAM" id="SSF54211">
    <property type="entry name" value="Ribosomal protein S5 domain 2-like"/>
    <property type="match status" value="1"/>
</dbReference>
<protein>
    <submittedName>
        <fullName evidence="6">Uncharacterized protein</fullName>
    </submittedName>
</protein>
<dbReference type="STRING" id="1798325.A2834_02990"/>
<keyword evidence="5" id="KW-0694">RNA-binding</keyword>
<name>A0A1F5VHU3_9BACT</name>
<evidence type="ECO:0000256" key="2">
    <source>
        <dbReference type="ARBA" id="ARBA00022722"/>
    </source>
</evidence>
<evidence type="ECO:0000313" key="7">
    <source>
        <dbReference type="Proteomes" id="UP000179251"/>
    </source>
</evidence>
<dbReference type="InterPro" id="IPR014721">
    <property type="entry name" value="Ribsml_uS5_D2-typ_fold_subgr"/>
</dbReference>
<dbReference type="Gene3D" id="3.30.230.10">
    <property type="match status" value="1"/>
</dbReference>
<keyword evidence="4" id="KW-0378">Hydrolase</keyword>
<evidence type="ECO:0000256" key="5">
    <source>
        <dbReference type="ARBA" id="ARBA00022884"/>
    </source>
</evidence>
<dbReference type="GO" id="GO:0004526">
    <property type="term" value="F:ribonuclease P activity"/>
    <property type="evidence" value="ECO:0007669"/>
    <property type="project" value="InterPro"/>
</dbReference>
<keyword evidence="2" id="KW-0540">Nuclease</keyword>
<comment type="caution">
    <text evidence="6">The sequence shown here is derived from an EMBL/GenBank/DDBJ whole genome shotgun (WGS) entry which is preliminary data.</text>
</comment>
<dbReference type="EMBL" id="MFHD01000009">
    <property type="protein sequence ID" value="OGF62995.1"/>
    <property type="molecule type" value="Genomic_DNA"/>
</dbReference>
<dbReference type="Proteomes" id="UP000179251">
    <property type="component" value="Unassembled WGS sequence"/>
</dbReference>
<reference evidence="6 7" key="1">
    <citation type="journal article" date="2016" name="Nat. Commun.">
        <title>Thousands of microbial genomes shed light on interconnected biogeochemical processes in an aquifer system.</title>
        <authorList>
            <person name="Anantharaman K."/>
            <person name="Brown C.T."/>
            <person name="Hug L.A."/>
            <person name="Sharon I."/>
            <person name="Castelle C.J."/>
            <person name="Probst A.J."/>
            <person name="Thomas B.C."/>
            <person name="Singh A."/>
            <person name="Wilkins M.J."/>
            <person name="Karaoz U."/>
            <person name="Brodie E.L."/>
            <person name="Williams K.H."/>
            <person name="Hubbard S.S."/>
            <person name="Banfield J.F."/>
        </authorList>
    </citation>
    <scope>NUCLEOTIDE SEQUENCE [LARGE SCALE GENOMIC DNA]</scope>
</reference>
<proteinExistence type="predicted"/>
<sequence>MLKKSFRIGRKGLERFFKLKSGYFKGALLTARARRNNLAFNRFAFVVSGPKTRAAHLRNLAKRRMAEAARSVFGAAKPGRDVVFFMKLADRAVPPFAEIKEDIKNVLSKISF</sequence>
<keyword evidence="3" id="KW-0255">Endonuclease</keyword>
<dbReference type="InterPro" id="IPR000100">
    <property type="entry name" value="RNase_P"/>
</dbReference>
<evidence type="ECO:0000256" key="4">
    <source>
        <dbReference type="ARBA" id="ARBA00022801"/>
    </source>
</evidence>